<dbReference type="Proteomes" id="UP000440668">
    <property type="component" value="Unassembled WGS sequence"/>
</dbReference>
<evidence type="ECO:0000256" key="2">
    <source>
        <dbReference type="SAM" id="Phobius"/>
    </source>
</evidence>
<feature type="region of interest" description="Disordered" evidence="1">
    <location>
        <begin position="1"/>
        <end position="55"/>
    </location>
</feature>
<protein>
    <recommendedName>
        <fullName evidence="3">Putative Flp pilus-assembly TadG-like N-terminal domain-containing protein</fullName>
    </recommendedName>
</protein>
<reference evidence="5 7" key="3">
    <citation type="journal article" date="2021" name="Arch. Microbiol.">
        <title>Cellulosimicrobium fucosivorans sp. nov., isolated from San Elijo Lagoon, contains a fucose metabolic pathway linked to carotenoid production.</title>
        <authorList>
            <person name="Aviles F.A."/>
            <person name="Kyndt J.A."/>
        </authorList>
    </citation>
    <scope>NUCLEOTIDE SEQUENCE [LARGE SCALE GENOMIC DNA]</scope>
    <source>
        <strain evidence="5 7">SE3</strain>
    </source>
</reference>
<sequence>MSARPVTVPGRGRAAGDGPERGGRRVRRGDLERGGGRVRRGDPERKGGRVGSGDPERGAGTVLVLGIVAVVLVLALGLASLARAQAARGAAQTGADLAALAAASAARDGWDPCARAREVAPRNGVVVTACAEQGAGVVRVDVESSAGVTVLGVALGRAAAAARAGPASAR</sequence>
<dbReference type="EMBL" id="WMKA01000026">
    <property type="protein sequence ID" value="MTG89632.1"/>
    <property type="molecule type" value="Genomic_DNA"/>
</dbReference>
<dbReference type="RefSeq" id="WP_024838953.1">
    <property type="nucleotide sequence ID" value="NZ_JAAFAN010000050.1"/>
</dbReference>
<feature type="compositionally biased region" description="Basic and acidic residues" evidence="1">
    <location>
        <begin position="18"/>
        <end position="47"/>
    </location>
</feature>
<evidence type="ECO:0000313" key="5">
    <source>
        <dbReference type="EMBL" id="NDO90589.1"/>
    </source>
</evidence>
<name>A0A6N7ZJP4_9MICO</name>
<evidence type="ECO:0000313" key="6">
    <source>
        <dbReference type="Proteomes" id="UP000440668"/>
    </source>
</evidence>
<dbReference type="Pfam" id="PF13400">
    <property type="entry name" value="Tad"/>
    <property type="match status" value="1"/>
</dbReference>
<dbReference type="NCBIfam" id="TIGR03816">
    <property type="entry name" value="tadE_like_DECH"/>
    <property type="match status" value="1"/>
</dbReference>
<feature type="domain" description="Putative Flp pilus-assembly TadG-like N-terminal" evidence="3">
    <location>
        <begin position="58"/>
        <end position="105"/>
    </location>
</feature>
<gene>
    <name evidence="4" type="ORF">GJV82_11855</name>
    <name evidence="5" type="ORF">GYH36_14150</name>
</gene>
<keyword evidence="2" id="KW-0472">Membrane</keyword>
<comment type="caution">
    <text evidence="4">The sequence shown here is derived from an EMBL/GenBank/DDBJ whole genome shotgun (WGS) entry which is preliminary data.</text>
</comment>
<organism evidence="4 6">
    <name type="scientific">Cellulosimicrobium composti</name>
    <dbReference type="NCBI Taxonomy" id="2672572"/>
    <lineage>
        <taxon>Bacteria</taxon>
        <taxon>Bacillati</taxon>
        <taxon>Actinomycetota</taxon>
        <taxon>Actinomycetes</taxon>
        <taxon>Micrococcales</taxon>
        <taxon>Promicromonosporaceae</taxon>
        <taxon>Cellulosimicrobium</taxon>
    </lineage>
</organism>
<accession>A0A6N7ZJP4</accession>
<dbReference type="GeneID" id="32510788"/>
<keyword evidence="7" id="KW-1185">Reference proteome</keyword>
<dbReference type="AlphaFoldDB" id="A0A6N7ZJP4"/>
<dbReference type="EMBL" id="JAAFAN010000050">
    <property type="protein sequence ID" value="NDO90589.1"/>
    <property type="molecule type" value="Genomic_DNA"/>
</dbReference>
<feature type="transmembrane region" description="Helical" evidence="2">
    <location>
        <begin position="62"/>
        <end position="82"/>
    </location>
</feature>
<proteinExistence type="predicted"/>
<reference evidence="5" key="2">
    <citation type="submission" date="2020-01" db="EMBL/GenBank/DDBJ databases">
        <authorList>
            <person name="Aviles F."/>
            <person name="Meyer T.E."/>
            <person name="Kyndt J.A."/>
        </authorList>
    </citation>
    <scope>NUCLEOTIDE SEQUENCE</scope>
    <source>
        <strain evidence="5">SE3</strain>
    </source>
</reference>
<evidence type="ECO:0000313" key="4">
    <source>
        <dbReference type="EMBL" id="MTG89632.1"/>
    </source>
</evidence>
<evidence type="ECO:0000259" key="3">
    <source>
        <dbReference type="Pfam" id="PF13400"/>
    </source>
</evidence>
<dbReference type="InterPro" id="IPR028087">
    <property type="entry name" value="Tad_N"/>
</dbReference>
<keyword evidence="2" id="KW-1133">Transmembrane helix</keyword>
<reference evidence="4 6" key="1">
    <citation type="submission" date="2019-11" db="EMBL/GenBank/DDBJ databases">
        <title>Cellulosimicrobium composti sp. nov. isolated from a compost.</title>
        <authorList>
            <person name="Yang Y."/>
        </authorList>
    </citation>
    <scope>NUCLEOTIDE SEQUENCE [LARGE SCALE GENOMIC DNA]</scope>
    <source>
        <strain evidence="4 6">BIT-GX5</strain>
    </source>
</reference>
<evidence type="ECO:0000313" key="7">
    <source>
        <dbReference type="Proteomes" id="UP000471672"/>
    </source>
</evidence>
<dbReference type="Proteomes" id="UP000471672">
    <property type="component" value="Unassembled WGS sequence"/>
</dbReference>
<dbReference type="InterPro" id="IPR021202">
    <property type="entry name" value="Rv3654c-like"/>
</dbReference>
<evidence type="ECO:0000256" key="1">
    <source>
        <dbReference type="SAM" id="MobiDB-lite"/>
    </source>
</evidence>
<keyword evidence="2" id="KW-0812">Transmembrane</keyword>